<dbReference type="EMBL" id="LUGG01000003">
    <property type="protein sequence ID" value="OBZ76934.1"/>
    <property type="molecule type" value="Genomic_DNA"/>
</dbReference>
<evidence type="ECO:0000313" key="2">
    <source>
        <dbReference type="Proteomes" id="UP000092993"/>
    </source>
</evidence>
<comment type="caution">
    <text evidence="1">The sequence shown here is derived from an EMBL/GenBank/DDBJ whole genome shotgun (WGS) entry which is preliminary data.</text>
</comment>
<proteinExistence type="predicted"/>
<sequence length="100" mass="10483">MLLGGDVVLLDTAPAYTVPARFCGTCVDPFASMSVYVTLSPSNHDRYVGVMFCGFENVALMVEPGCGDVLETFSAGNVCTGSAGLVSGHDVMNWAAQRDV</sequence>
<name>A0A1C7MPS6_GRIFR</name>
<dbReference type="AlphaFoldDB" id="A0A1C7MPS6"/>
<accession>A0A1C7MPS6</accession>
<evidence type="ECO:0000313" key="1">
    <source>
        <dbReference type="EMBL" id="OBZ76934.1"/>
    </source>
</evidence>
<dbReference type="Proteomes" id="UP000092993">
    <property type="component" value="Unassembled WGS sequence"/>
</dbReference>
<protein>
    <submittedName>
        <fullName evidence="1">Uncharacterized protein</fullName>
    </submittedName>
</protein>
<gene>
    <name evidence="1" type="ORF">A0H81_03053</name>
</gene>
<reference evidence="1 2" key="1">
    <citation type="submission" date="2016-03" db="EMBL/GenBank/DDBJ databases">
        <title>Whole genome sequencing of Grifola frondosa 9006-11.</title>
        <authorList>
            <person name="Min B."/>
            <person name="Park H."/>
            <person name="Kim J.-G."/>
            <person name="Cho H."/>
            <person name="Oh Y.-L."/>
            <person name="Kong W.-S."/>
            <person name="Choi I.-G."/>
        </authorList>
    </citation>
    <scope>NUCLEOTIDE SEQUENCE [LARGE SCALE GENOMIC DNA]</scope>
    <source>
        <strain evidence="1 2">9006-11</strain>
    </source>
</reference>
<keyword evidence="2" id="KW-1185">Reference proteome</keyword>
<organism evidence="1 2">
    <name type="scientific">Grifola frondosa</name>
    <name type="common">Maitake</name>
    <name type="synonym">Polyporus frondosus</name>
    <dbReference type="NCBI Taxonomy" id="5627"/>
    <lineage>
        <taxon>Eukaryota</taxon>
        <taxon>Fungi</taxon>
        <taxon>Dikarya</taxon>
        <taxon>Basidiomycota</taxon>
        <taxon>Agaricomycotina</taxon>
        <taxon>Agaricomycetes</taxon>
        <taxon>Polyporales</taxon>
        <taxon>Grifolaceae</taxon>
        <taxon>Grifola</taxon>
    </lineage>
</organism>